<dbReference type="Pfam" id="PF01206">
    <property type="entry name" value="TusA"/>
    <property type="match status" value="1"/>
</dbReference>
<reference evidence="2 3" key="1">
    <citation type="submission" date="2018-04" db="EMBL/GenBank/DDBJ databases">
        <title>Acinetobacter junii Genome sequencing and assembly.</title>
        <authorList>
            <person name="Su J."/>
            <person name="Rensing C."/>
            <person name="Mazhar H.S."/>
        </authorList>
    </citation>
    <scope>NUCLEOTIDE SEQUENCE [LARGE SCALE GENOMIC DNA]</scope>
    <source>
        <strain evidence="2 3">SC22</strain>
    </source>
</reference>
<sequence length="76" mass="8948">MENMDLGRINLQGLRCPIPILRIKRMLKNNSDLKNLEVITDHLDVVKDIYLFCQKNEYGCVDQRINDTEFLIVIKI</sequence>
<evidence type="ECO:0000259" key="1">
    <source>
        <dbReference type="Pfam" id="PF01206"/>
    </source>
</evidence>
<keyword evidence="2" id="KW-0808">Transferase</keyword>
<dbReference type="AlphaFoldDB" id="A0A365PFT2"/>
<dbReference type="GeneID" id="45416658"/>
<dbReference type="SUPFAM" id="SSF64307">
    <property type="entry name" value="SirA-like"/>
    <property type="match status" value="1"/>
</dbReference>
<dbReference type="CDD" id="cd00291">
    <property type="entry name" value="SirA_YedF_YeeD"/>
    <property type="match status" value="1"/>
</dbReference>
<feature type="domain" description="UPF0033" evidence="1">
    <location>
        <begin position="8"/>
        <end position="75"/>
    </location>
</feature>
<organism evidence="2 3">
    <name type="scientific">Acinetobacter junii</name>
    <dbReference type="NCBI Taxonomy" id="40215"/>
    <lineage>
        <taxon>Bacteria</taxon>
        <taxon>Pseudomonadati</taxon>
        <taxon>Pseudomonadota</taxon>
        <taxon>Gammaproteobacteria</taxon>
        <taxon>Moraxellales</taxon>
        <taxon>Moraxellaceae</taxon>
        <taxon>Acinetobacter</taxon>
    </lineage>
</organism>
<dbReference type="EMBL" id="QEWH01000094">
    <property type="protein sequence ID" value="RBA43783.1"/>
    <property type="molecule type" value="Genomic_DNA"/>
</dbReference>
<dbReference type="Gene3D" id="3.30.110.40">
    <property type="entry name" value="TusA-like domain"/>
    <property type="match status" value="1"/>
</dbReference>
<dbReference type="RefSeq" id="WP_004756412.1">
    <property type="nucleotide sequence ID" value="NZ_CP131470.1"/>
</dbReference>
<comment type="caution">
    <text evidence="2">The sequence shown here is derived from an EMBL/GenBank/DDBJ whole genome shotgun (WGS) entry which is preliminary data.</text>
</comment>
<evidence type="ECO:0000313" key="2">
    <source>
        <dbReference type="EMBL" id="RBA43783.1"/>
    </source>
</evidence>
<dbReference type="Proteomes" id="UP000253688">
    <property type="component" value="Unassembled WGS sequence"/>
</dbReference>
<gene>
    <name evidence="2" type="ORF">DC346_14140</name>
</gene>
<name>A0A365PFT2_ACIJU</name>
<dbReference type="GO" id="GO:0016740">
    <property type="term" value="F:transferase activity"/>
    <property type="evidence" value="ECO:0007669"/>
    <property type="project" value="UniProtKB-KW"/>
</dbReference>
<protein>
    <submittedName>
        <fullName evidence="2">Sulfurtransferase TusA family protein</fullName>
    </submittedName>
</protein>
<dbReference type="InterPro" id="IPR001455">
    <property type="entry name" value="TusA-like"/>
</dbReference>
<evidence type="ECO:0000313" key="3">
    <source>
        <dbReference type="Proteomes" id="UP000253688"/>
    </source>
</evidence>
<proteinExistence type="predicted"/>
<dbReference type="InterPro" id="IPR036868">
    <property type="entry name" value="TusA-like_sf"/>
</dbReference>
<accession>A0A365PFT2</accession>